<dbReference type="WBParaSite" id="nRc.2.0.1.t02078-RA">
    <property type="protein sequence ID" value="nRc.2.0.1.t02078-RA"/>
    <property type="gene ID" value="nRc.2.0.1.g02078"/>
</dbReference>
<sequence>MGGVNTNLFLTSAIAEKARSTDAFENGRLSKFKANVEMFMNRLFPAVSVLLCTFNQNSTTSVCLTSIFDEVLQTSANSLNSSFAASMSGVKNSYEMISNISPDVTLEIKFHKFRIRTTMIVQSGIRHESLQQSKSITLSGSIALTMFTLCSFSFKK</sequence>
<accession>A0A915HJB2</accession>
<keyword evidence="1" id="KW-1185">Reference proteome</keyword>
<dbReference type="AlphaFoldDB" id="A0A915HJB2"/>
<name>A0A915HJB2_ROMCU</name>
<evidence type="ECO:0000313" key="1">
    <source>
        <dbReference type="Proteomes" id="UP000887565"/>
    </source>
</evidence>
<dbReference type="Proteomes" id="UP000887565">
    <property type="component" value="Unplaced"/>
</dbReference>
<protein>
    <submittedName>
        <fullName evidence="2">Uncharacterized protein</fullName>
    </submittedName>
</protein>
<proteinExistence type="predicted"/>
<reference evidence="2" key="1">
    <citation type="submission" date="2022-11" db="UniProtKB">
        <authorList>
            <consortium name="WormBaseParasite"/>
        </authorList>
    </citation>
    <scope>IDENTIFICATION</scope>
</reference>
<organism evidence="1 2">
    <name type="scientific">Romanomermis culicivorax</name>
    <name type="common">Nematode worm</name>
    <dbReference type="NCBI Taxonomy" id="13658"/>
    <lineage>
        <taxon>Eukaryota</taxon>
        <taxon>Metazoa</taxon>
        <taxon>Ecdysozoa</taxon>
        <taxon>Nematoda</taxon>
        <taxon>Enoplea</taxon>
        <taxon>Dorylaimia</taxon>
        <taxon>Mermithida</taxon>
        <taxon>Mermithoidea</taxon>
        <taxon>Mermithidae</taxon>
        <taxon>Romanomermis</taxon>
    </lineage>
</organism>
<evidence type="ECO:0000313" key="2">
    <source>
        <dbReference type="WBParaSite" id="nRc.2.0.1.t02078-RA"/>
    </source>
</evidence>